<sequence>MKLTTFSALLVGSLSAQGVLGWGAAGHEIVATIAQIHLHPSVLPKICEILNYTSTNPNEPQCHLAPISTWADRYKYKMRWSAALHYVGAVDDHPSKTCAFPGDHGWSGRTNNNVLGGIHNTTYLLEQFVDGGNSQVHVADEALRFLVHFIGDLHMPLHLTGRDRGGNSVKVLFDGRQTNLHSLWDGLLIAKTLRSVPRKYDRPLPIPQVEYNLRGAIYDSWIRQIMVEGILSDWRDELPEWLSCPAPDTAEDAKPEVSLTLSSALSYTLNVVFSTWNYLTSPSIPEVEDTEVLCPQHWAKPIHQLNCDLVWPAALDEPPYYNRASRAFDAISSAVDACVHTDGDDKRHSCASPEEELAMFDRDGHFVGGEADITGRSPRRGGPSPYLELDTPEYTGVIAKERILEKLMAQAGIRLAGVLNWLFEEGQTEEMMLKRAKMLDVYFK</sequence>
<evidence type="ECO:0000256" key="6">
    <source>
        <dbReference type="ARBA" id="ARBA00023157"/>
    </source>
</evidence>
<dbReference type="GO" id="GO:0004519">
    <property type="term" value="F:endonuclease activity"/>
    <property type="evidence" value="ECO:0007669"/>
    <property type="project" value="UniProtKB-KW"/>
</dbReference>
<dbReference type="PANTHER" id="PTHR33146">
    <property type="entry name" value="ENDONUCLEASE 4"/>
    <property type="match status" value="1"/>
</dbReference>
<dbReference type="CDD" id="cd11010">
    <property type="entry name" value="S1-P1_nuclease"/>
    <property type="match status" value="1"/>
</dbReference>
<dbReference type="AlphaFoldDB" id="A0A4S8LK90"/>
<evidence type="ECO:0000256" key="3">
    <source>
        <dbReference type="ARBA" id="ARBA00022723"/>
    </source>
</evidence>
<dbReference type="Proteomes" id="UP000297245">
    <property type="component" value="Unassembled WGS sequence"/>
</dbReference>
<protein>
    <submittedName>
        <fullName evidence="9">Phospholipase C/P1 nuclease</fullName>
    </submittedName>
</protein>
<keyword evidence="2" id="KW-0540">Nuclease</keyword>
<dbReference type="OrthoDB" id="441446at2759"/>
<keyword evidence="7" id="KW-0325">Glycoprotein</keyword>
<dbReference type="Pfam" id="PF02265">
    <property type="entry name" value="S1-P1_nuclease"/>
    <property type="match status" value="1"/>
</dbReference>
<proteinExistence type="inferred from homology"/>
<evidence type="ECO:0000256" key="2">
    <source>
        <dbReference type="ARBA" id="ARBA00022722"/>
    </source>
</evidence>
<feature type="signal peptide" evidence="8">
    <location>
        <begin position="1"/>
        <end position="21"/>
    </location>
</feature>
<dbReference type="GO" id="GO:0003676">
    <property type="term" value="F:nucleic acid binding"/>
    <property type="evidence" value="ECO:0007669"/>
    <property type="project" value="InterPro"/>
</dbReference>
<keyword evidence="10" id="KW-1185">Reference proteome</keyword>
<dbReference type="EMBL" id="ML179384">
    <property type="protein sequence ID" value="THU89058.1"/>
    <property type="molecule type" value="Genomic_DNA"/>
</dbReference>
<feature type="chain" id="PRO_5020681967" evidence="8">
    <location>
        <begin position="22"/>
        <end position="444"/>
    </location>
</feature>
<dbReference type="SUPFAM" id="SSF48537">
    <property type="entry name" value="Phospholipase C/P1 nuclease"/>
    <property type="match status" value="1"/>
</dbReference>
<dbReference type="GO" id="GO:0006308">
    <property type="term" value="P:DNA catabolic process"/>
    <property type="evidence" value="ECO:0007669"/>
    <property type="project" value="InterPro"/>
</dbReference>
<accession>A0A4S8LK90</accession>
<dbReference type="InterPro" id="IPR003154">
    <property type="entry name" value="S1/P1nuclease"/>
</dbReference>
<reference evidence="9 10" key="1">
    <citation type="journal article" date="2019" name="Nat. Ecol. Evol.">
        <title>Megaphylogeny resolves global patterns of mushroom evolution.</title>
        <authorList>
            <person name="Varga T."/>
            <person name="Krizsan K."/>
            <person name="Foldi C."/>
            <person name="Dima B."/>
            <person name="Sanchez-Garcia M."/>
            <person name="Sanchez-Ramirez S."/>
            <person name="Szollosi G.J."/>
            <person name="Szarkandi J.G."/>
            <person name="Papp V."/>
            <person name="Albert L."/>
            <person name="Andreopoulos W."/>
            <person name="Angelini C."/>
            <person name="Antonin V."/>
            <person name="Barry K.W."/>
            <person name="Bougher N.L."/>
            <person name="Buchanan P."/>
            <person name="Buyck B."/>
            <person name="Bense V."/>
            <person name="Catcheside P."/>
            <person name="Chovatia M."/>
            <person name="Cooper J."/>
            <person name="Damon W."/>
            <person name="Desjardin D."/>
            <person name="Finy P."/>
            <person name="Geml J."/>
            <person name="Haridas S."/>
            <person name="Hughes K."/>
            <person name="Justo A."/>
            <person name="Karasinski D."/>
            <person name="Kautmanova I."/>
            <person name="Kiss B."/>
            <person name="Kocsube S."/>
            <person name="Kotiranta H."/>
            <person name="LaButti K.M."/>
            <person name="Lechner B.E."/>
            <person name="Liimatainen K."/>
            <person name="Lipzen A."/>
            <person name="Lukacs Z."/>
            <person name="Mihaltcheva S."/>
            <person name="Morgado L.N."/>
            <person name="Niskanen T."/>
            <person name="Noordeloos M.E."/>
            <person name="Ohm R.A."/>
            <person name="Ortiz-Santana B."/>
            <person name="Ovrebo C."/>
            <person name="Racz N."/>
            <person name="Riley R."/>
            <person name="Savchenko A."/>
            <person name="Shiryaev A."/>
            <person name="Soop K."/>
            <person name="Spirin V."/>
            <person name="Szebenyi C."/>
            <person name="Tomsovsky M."/>
            <person name="Tulloss R.E."/>
            <person name="Uehling J."/>
            <person name="Grigoriev I.V."/>
            <person name="Vagvolgyi C."/>
            <person name="Papp T."/>
            <person name="Martin F.M."/>
            <person name="Miettinen O."/>
            <person name="Hibbett D.S."/>
            <person name="Nagy L.G."/>
        </authorList>
    </citation>
    <scope>NUCLEOTIDE SEQUENCE [LARGE SCALE GENOMIC DNA]</scope>
    <source>
        <strain evidence="9 10">CBS 962.96</strain>
    </source>
</reference>
<dbReference type="PANTHER" id="PTHR33146:SF29">
    <property type="entry name" value="S1_P1 NUCLEASE"/>
    <property type="match status" value="1"/>
</dbReference>
<evidence type="ECO:0000256" key="5">
    <source>
        <dbReference type="ARBA" id="ARBA00022801"/>
    </source>
</evidence>
<keyword evidence="6" id="KW-1015">Disulfide bond</keyword>
<dbReference type="GO" id="GO:0046872">
    <property type="term" value="F:metal ion binding"/>
    <property type="evidence" value="ECO:0007669"/>
    <property type="project" value="UniProtKB-KW"/>
</dbReference>
<evidence type="ECO:0000256" key="7">
    <source>
        <dbReference type="ARBA" id="ARBA00023180"/>
    </source>
</evidence>
<comment type="similarity">
    <text evidence="1">Belongs to the nuclease type I family.</text>
</comment>
<keyword evidence="5" id="KW-0378">Hydrolase</keyword>
<evidence type="ECO:0000313" key="10">
    <source>
        <dbReference type="Proteomes" id="UP000297245"/>
    </source>
</evidence>
<keyword evidence="4" id="KW-0255">Endonuclease</keyword>
<keyword evidence="3" id="KW-0479">Metal-binding</keyword>
<organism evidence="9 10">
    <name type="scientific">Dendrothele bispora (strain CBS 962.96)</name>
    <dbReference type="NCBI Taxonomy" id="1314807"/>
    <lineage>
        <taxon>Eukaryota</taxon>
        <taxon>Fungi</taxon>
        <taxon>Dikarya</taxon>
        <taxon>Basidiomycota</taxon>
        <taxon>Agaricomycotina</taxon>
        <taxon>Agaricomycetes</taxon>
        <taxon>Agaricomycetidae</taxon>
        <taxon>Agaricales</taxon>
        <taxon>Agaricales incertae sedis</taxon>
        <taxon>Dendrothele</taxon>
    </lineage>
</organism>
<gene>
    <name evidence="9" type="ORF">K435DRAFT_865692</name>
</gene>
<dbReference type="Gene3D" id="1.10.575.10">
    <property type="entry name" value="P1 Nuclease"/>
    <property type="match status" value="1"/>
</dbReference>
<evidence type="ECO:0000256" key="1">
    <source>
        <dbReference type="ARBA" id="ARBA00009547"/>
    </source>
</evidence>
<keyword evidence="8" id="KW-0732">Signal</keyword>
<dbReference type="GO" id="GO:0016788">
    <property type="term" value="F:hydrolase activity, acting on ester bonds"/>
    <property type="evidence" value="ECO:0007669"/>
    <property type="project" value="InterPro"/>
</dbReference>
<evidence type="ECO:0000256" key="4">
    <source>
        <dbReference type="ARBA" id="ARBA00022759"/>
    </source>
</evidence>
<evidence type="ECO:0000256" key="8">
    <source>
        <dbReference type="SAM" id="SignalP"/>
    </source>
</evidence>
<dbReference type="InterPro" id="IPR008947">
    <property type="entry name" value="PLipase_C/P1_nuclease_dom_sf"/>
</dbReference>
<name>A0A4S8LK90_DENBC</name>
<evidence type="ECO:0000313" key="9">
    <source>
        <dbReference type="EMBL" id="THU89058.1"/>
    </source>
</evidence>